<dbReference type="EMBL" id="LUEZ02000010">
    <property type="protein sequence ID" value="RDB29656.1"/>
    <property type="molecule type" value="Genomic_DNA"/>
</dbReference>
<comment type="similarity">
    <text evidence="1 6">Belongs to the EF-Ts family.</text>
</comment>
<dbReference type="GO" id="GO:0005739">
    <property type="term" value="C:mitochondrion"/>
    <property type="evidence" value="ECO:0007669"/>
    <property type="project" value="UniProtKB-SubCell"/>
</dbReference>
<comment type="subcellular location">
    <subcellularLocation>
        <location evidence="6">Mitochondrion</location>
    </subcellularLocation>
</comment>
<dbReference type="Proteomes" id="UP000076154">
    <property type="component" value="Unassembled WGS sequence"/>
</dbReference>
<dbReference type="FunCoup" id="A0A369KFH9">
    <property type="interactions" value="287"/>
</dbReference>
<dbReference type="InterPro" id="IPR036402">
    <property type="entry name" value="EF-Ts_dimer_sf"/>
</dbReference>
<evidence type="ECO:0000256" key="2">
    <source>
        <dbReference type="ARBA" id="ARBA00022768"/>
    </source>
</evidence>
<dbReference type="Gene3D" id="3.30.479.20">
    <property type="entry name" value="Elongation factor Ts, dimerisation domain"/>
    <property type="match status" value="2"/>
</dbReference>
<protein>
    <recommendedName>
        <fullName evidence="6">Elongation factor Ts, mitochondrial</fullName>
        <shortName evidence="6">EF-Ts</shortName>
        <shortName evidence="6">EF-TsMt</shortName>
    </recommendedName>
</protein>
<dbReference type="GO" id="GO:0003746">
    <property type="term" value="F:translation elongation factor activity"/>
    <property type="evidence" value="ECO:0007669"/>
    <property type="project" value="UniProtKB-UniRule"/>
</dbReference>
<dbReference type="HAMAP" id="MF_00050">
    <property type="entry name" value="EF_Ts"/>
    <property type="match status" value="1"/>
</dbReference>
<dbReference type="PANTHER" id="PTHR11741">
    <property type="entry name" value="ELONGATION FACTOR TS"/>
    <property type="match status" value="1"/>
</dbReference>
<evidence type="ECO:0000256" key="4">
    <source>
        <dbReference type="ARBA" id="ARBA00022946"/>
    </source>
</evidence>
<evidence type="ECO:0000256" key="3">
    <source>
        <dbReference type="ARBA" id="ARBA00022917"/>
    </source>
</evidence>
<dbReference type="SUPFAM" id="SSF54713">
    <property type="entry name" value="Elongation factor Ts (EF-Ts), dimerisation domain"/>
    <property type="match status" value="1"/>
</dbReference>
<dbReference type="OrthoDB" id="277235at2759"/>
<dbReference type="Gene3D" id="1.10.8.10">
    <property type="entry name" value="DNA helicase RuvA subunit, C-terminal domain"/>
    <property type="match status" value="1"/>
</dbReference>
<evidence type="ECO:0000256" key="6">
    <source>
        <dbReference type="HAMAP-Rule" id="MF_03135"/>
    </source>
</evidence>
<organism evidence="8 9">
    <name type="scientific">Hypsizygus marmoreus</name>
    <name type="common">White beech mushroom</name>
    <name type="synonym">Agaricus marmoreus</name>
    <dbReference type="NCBI Taxonomy" id="39966"/>
    <lineage>
        <taxon>Eukaryota</taxon>
        <taxon>Fungi</taxon>
        <taxon>Dikarya</taxon>
        <taxon>Basidiomycota</taxon>
        <taxon>Agaricomycotina</taxon>
        <taxon>Agaricomycetes</taxon>
        <taxon>Agaricomycetidae</taxon>
        <taxon>Agaricales</taxon>
        <taxon>Tricholomatineae</taxon>
        <taxon>Lyophyllaceae</taxon>
        <taxon>Hypsizygus</taxon>
    </lineage>
</organism>
<dbReference type="Pfam" id="PF00889">
    <property type="entry name" value="EF_TS"/>
    <property type="match status" value="1"/>
</dbReference>
<evidence type="ECO:0000256" key="5">
    <source>
        <dbReference type="ARBA" id="ARBA00023128"/>
    </source>
</evidence>
<keyword evidence="3 6" id="KW-0648">Protein biosynthesis</keyword>
<accession>A0A369KFH9</accession>
<dbReference type="InterPro" id="IPR001816">
    <property type="entry name" value="Transl_elong_EFTs/EF1B"/>
</dbReference>
<keyword evidence="9" id="KW-1185">Reference proteome</keyword>
<evidence type="ECO:0000256" key="1">
    <source>
        <dbReference type="ARBA" id="ARBA00005532"/>
    </source>
</evidence>
<dbReference type="PANTHER" id="PTHR11741:SF0">
    <property type="entry name" value="ELONGATION FACTOR TS, MITOCHONDRIAL"/>
    <property type="match status" value="1"/>
</dbReference>
<comment type="function">
    <text evidence="6">Associates with the EF-Tu.GDP complex and induces the exchange of GDP to GTP. It remains bound to the aminoacyl-tRNA.EF-Tu.GTP complex up to the GTP hydrolysis stage on the ribosome.</text>
</comment>
<reference evidence="8" key="1">
    <citation type="submission" date="2018-04" db="EMBL/GenBank/DDBJ databases">
        <title>Whole genome sequencing of Hypsizygus marmoreus.</title>
        <authorList>
            <person name="Choi I.-G."/>
            <person name="Min B."/>
            <person name="Kim J.-G."/>
            <person name="Kim S."/>
            <person name="Oh Y.-L."/>
            <person name="Kong W.-S."/>
            <person name="Park H."/>
            <person name="Jeong J."/>
            <person name="Song E.-S."/>
        </authorList>
    </citation>
    <scope>NUCLEOTIDE SEQUENCE [LARGE SCALE GENOMIC DNA]</scope>
    <source>
        <strain evidence="8">51987-8</strain>
    </source>
</reference>
<dbReference type="InterPro" id="IPR014039">
    <property type="entry name" value="Transl_elong_EFTs/EF1B_dimer"/>
</dbReference>
<feature type="domain" description="Translation elongation factor EFTs/EF1B dimerisation" evidence="7">
    <location>
        <begin position="107"/>
        <end position="274"/>
    </location>
</feature>
<keyword evidence="4" id="KW-0809">Transit peptide</keyword>
<dbReference type="SUPFAM" id="SSF46934">
    <property type="entry name" value="UBA-like"/>
    <property type="match status" value="1"/>
</dbReference>
<comment type="caution">
    <text evidence="8">The sequence shown here is derived from an EMBL/GenBank/DDBJ whole genome shotgun (WGS) entry which is preliminary data.</text>
</comment>
<dbReference type="InterPro" id="IPR009060">
    <property type="entry name" value="UBA-like_sf"/>
</dbReference>
<proteinExistence type="inferred from homology"/>
<keyword evidence="2 6" id="KW-0251">Elongation factor</keyword>
<gene>
    <name evidence="6 8" type="primary">TSF1</name>
    <name evidence="8" type="ORF">Hypma_015846</name>
</gene>
<dbReference type="CDD" id="cd14275">
    <property type="entry name" value="UBA_EF-Ts"/>
    <property type="match status" value="1"/>
</dbReference>
<keyword evidence="5 6" id="KW-0496">Mitochondrion</keyword>
<name>A0A369KFH9_HYPMA</name>
<evidence type="ECO:0000313" key="8">
    <source>
        <dbReference type="EMBL" id="RDB29656.1"/>
    </source>
</evidence>
<sequence>MFRSIRHATCSSCRLYSTQPVKPPVKLIGELRKLTEVSITKAREALTATKNDVNLALEWLQKDLATSGAQKAAKVEGRHTGEGLISTSVLSNGIGSRSGLGQGGVRAAMVELNCETDFVGRNELFGRLAADIAHTAAYISDPAGSQDTTFHTLSLDVLNDAPLISESQPNAPSSATVGSSIRDTIAKVGEKISLRRAVSLVESPPPAQSNVGLRLASYNHGAITIPTQGRIGSLALLALKSPRLAELFASEAFRGDLERLERSLARQIAGFETLSISSPKDTKLETALYDQPFMMFPDNSSGETVHEVLWKWAQQKGLVGSEEEVESGGLVVLDFRKWTVGETADAVPQE</sequence>
<dbReference type="InParanoid" id="A0A369KFH9"/>
<dbReference type="STRING" id="39966.A0A369KFH9"/>
<evidence type="ECO:0000313" key="9">
    <source>
        <dbReference type="Proteomes" id="UP000076154"/>
    </source>
</evidence>
<dbReference type="GO" id="GO:0070125">
    <property type="term" value="P:mitochondrial translational elongation"/>
    <property type="evidence" value="ECO:0007669"/>
    <property type="project" value="TreeGrafter"/>
</dbReference>
<dbReference type="AlphaFoldDB" id="A0A369KFH9"/>
<evidence type="ECO:0000259" key="7">
    <source>
        <dbReference type="Pfam" id="PF00889"/>
    </source>
</evidence>